<dbReference type="AlphaFoldDB" id="A0A3B1B6C8"/>
<evidence type="ECO:0000313" key="1">
    <source>
        <dbReference type="EMBL" id="VAX06938.1"/>
    </source>
</evidence>
<organism evidence="1">
    <name type="scientific">hydrothermal vent metagenome</name>
    <dbReference type="NCBI Taxonomy" id="652676"/>
    <lineage>
        <taxon>unclassified sequences</taxon>
        <taxon>metagenomes</taxon>
        <taxon>ecological metagenomes</taxon>
    </lineage>
</organism>
<protein>
    <submittedName>
        <fullName evidence="1">Uncharacterized protein</fullName>
    </submittedName>
</protein>
<gene>
    <name evidence="1" type="ORF">MNBD_GAMMA25-1536</name>
</gene>
<name>A0A3B1B6C8_9ZZZZ</name>
<reference evidence="1" key="1">
    <citation type="submission" date="2018-06" db="EMBL/GenBank/DDBJ databases">
        <authorList>
            <person name="Zhirakovskaya E."/>
        </authorList>
    </citation>
    <scope>NUCLEOTIDE SEQUENCE</scope>
</reference>
<accession>A0A3B1B6C8</accession>
<proteinExistence type="predicted"/>
<dbReference type="EMBL" id="UOFY01000011">
    <property type="protein sequence ID" value="VAX06938.1"/>
    <property type="molecule type" value="Genomic_DNA"/>
</dbReference>
<sequence>MITMKIKYHLMIAALLLGVSSAQAHDNKKQVEPIELLIDFKIEGHFTGFTPTGIPVYTIGGPG</sequence>